<dbReference type="Gene3D" id="3.20.80.10">
    <property type="entry name" value="Regulatory factor, effector binding domain"/>
    <property type="match status" value="1"/>
</dbReference>
<dbReference type="InterPro" id="IPR000551">
    <property type="entry name" value="MerR-type_HTH_dom"/>
</dbReference>
<dbReference type="InterPro" id="IPR029442">
    <property type="entry name" value="GyrI-like"/>
</dbReference>
<proteinExistence type="predicted"/>
<dbReference type="EMBL" id="AP023367">
    <property type="protein sequence ID" value="BCJ93932.1"/>
    <property type="molecule type" value="Genomic_DNA"/>
</dbReference>
<evidence type="ECO:0000259" key="5">
    <source>
        <dbReference type="PROSITE" id="PS50937"/>
    </source>
</evidence>
<keyword evidence="3" id="KW-0238">DNA-binding</keyword>
<dbReference type="PROSITE" id="PS50937">
    <property type="entry name" value="HTH_MERR_2"/>
    <property type="match status" value="1"/>
</dbReference>
<keyword evidence="4" id="KW-0804">Transcription</keyword>
<dbReference type="InterPro" id="IPR011256">
    <property type="entry name" value="Reg_factor_effector_dom_sf"/>
</dbReference>
<dbReference type="SMART" id="SM00422">
    <property type="entry name" value="HTH_MERR"/>
    <property type="match status" value="1"/>
</dbReference>
<evidence type="ECO:0000256" key="2">
    <source>
        <dbReference type="ARBA" id="ARBA00023015"/>
    </source>
</evidence>
<dbReference type="Pfam" id="PF13411">
    <property type="entry name" value="MerR_1"/>
    <property type="match status" value="1"/>
</dbReference>
<dbReference type="InterPro" id="IPR009061">
    <property type="entry name" value="DNA-bd_dom_put_sf"/>
</dbReference>
<dbReference type="GO" id="GO:0003700">
    <property type="term" value="F:DNA-binding transcription factor activity"/>
    <property type="evidence" value="ECO:0007669"/>
    <property type="project" value="InterPro"/>
</dbReference>
<evidence type="ECO:0000313" key="7">
    <source>
        <dbReference type="Proteomes" id="UP000515561"/>
    </source>
</evidence>
<dbReference type="Gene3D" id="1.10.1660.10">
    <property type="match status" value="1"/>
</dbReference>
<evidence type="ECO:0000313" key="6">
    <source>
        <dbReference type="EMBL" id="BCJ93932.1"/>
    </source>
</evidence>
<dbReference type="KEGG" id="acel:acsn021_15010"/>
<evidence type="ECO:0000256" key="1">
    <source>
        <dbReference type="ARBA" id="ARBA00022491"/>
    </source>
</evidence>
<name>A0A6S6R350_9FIRM</name>
<dbReference type="Pfam" id="PF06445">
    <property type="entry name" value="GyrI-like"/>
    <property type="match status" value="1"/>
</dbReference>
<dbReference type="GO" id="GO:0003677">
    <property type="term" value="F:DNA binding"/>
    <property type="evidence" value="ECO:0007669"/>
    <property type="project" value="UniProtKB-KW"/>
</dbReference>
<evidence type="ECO:0000256" key="3">
    <source>
        <dbReference type="ARBA" id="ARBA00023125"/>
    </source>
</evidence>
<dbReference type="PANTHER" id="PTHR30204:SF69">
    <property type="entry name" value="MERR-FAMILY TRANSCRIPTIONAL REGULATOR"/>
    <property type="match status" value="1"/>
</dbReference>
<keyword evidence="2" id="KW-0805">Transcription regulation</keyword>
<dbReference type="SUPFAM" id="SSF55136">
    <property type="entry name" value="Probable bacterial effector-binding domain"/>
    <property type="match status" value="1"/>
</dbReference>
<accession>A0A6S6R350</accession>
<organism evidence="6 7">
    <name type="scientific">Anaerocolumna cellulosilytica</name>
    <dbReference type="NCBI Taxonomy" id="433286"/>
    <lineage>
        <taxon>Bacteria</taxon>
        <taxon>Bacillati</taxon>
        <taxon>Bacillota</taxon>
        <taxon>Clostridia</taxon>
        <taxon>Lachnospirales</taxon>
        <taxon>Lachnospiraceae</taxon>
        <taxon>Anaerocolumna</taxon>
    </lineage>
</organism>
<gene>
    <name evidence="6" type="ORF">acsn021_15010</name>
</gene>
<reference evidence="6 7" key="1">
    <citation type="journal article" date="2016" name="Int. J. Syst. Evol. Microbiol.">
        <title>Descriptions of Anaerotaenia torta gen. nov., sp. nov. and Anaerocolumna cellulosilytica gen. nov., sp. nov. isolated from a methanogenic reactor of cattle waste.</title>
        <authorList>
            <person name="Uek A."/>
            <person name="Ohtaki Y."/>
            <person name="Kaku N."/>
            <person name="Ueki K."/>
        </authorList>
    </citation>
    <scope>NUCLEOTIDE SEQUENCE [LARGE SCALE GENOMIC DNA]</scope>
    <source>
        <strain evidence="6 7">SN021</strain>
    </source>
</reference>
<feature type="domain" description="HTH merR-type" evidence="5">
    <location>
        <begin position="4"/>
        <end position="72"/>
    </location>
</feature>
<sequence>MKDYYKINEISKLYGIGTDSLRYYEKVGVLKPRRDKNDYRLYSLKDIYKLNVIRDLRQLGFSMQQIKEYLDCQSIDNTLQLLLKEQDVIHAQMKKLRITEQILRQRIRTLTKSAQTPDSCFTVKSFPDRPCLQLNTHITRDEEMDFAVKKLHRKHEHRIHDFGNQSIGAYVSAEDLKKGILGVFHSVFFILEEKTKEYDFILPTGDYLSYTYRGGYHQSPDRILELLAYAKETGRQILDEPFELYLIDNRDTVLTEEFLTEIQVRVSKDSPK</sequence>
<evidence type="ECO:0000256" key="4">
    <source>
        <dbReference type="ARBA" id="ARBA00023163"/>
    </source>
</evidence>
<dbReference type="SUPFAM" id="SSF46955">
    <property type="entry name" value="Putative DNA-binding domain"/>
    <property type="match status" value="1"/>
</dbReference>
<dbReference type="Proteomes" id="UP000515561">
    <property type="component" value="Chromosome"/>
</dbReference>
<keyword evidence="7" id="KW-1185">Reference proteome</keyword>
<dbReference type="AlphaFoldDB" id="A0A6S6R350"/>
<keyword evidence="1" id="KW-0678">Repressor</keyword>
<dbReference type="InterPro" id="IPR047057">
    <property type="entry name" value="MerR_fam"/>
</dbReference>
<protein>
    <submittedName>
        <fullName evidence="6">MerR family transcriptional regulator</fullName>
    </submittedName>
</protein>
<dbReference type="PANTHER" id="PTHR30204">
    <property type="entry name" value="REDOX-CYCLING DRUG-SENSING TRANSCRIPTIONAL ACTIVATOR SOXR"/>
    <property type="match status" value="1"/>
</dbReference>